<evidence type="ECO:0000256" key="2">
    <source>
        <dbReference type="SAM" id="SignalP"/>
    </source>
</evidence>
<dbReference type="Proteomes" id="UP001152607">
    <property type="component" value="Unassembled WGS sequence"/>
</dbReference>
<organism evidence="3 4">
    <name type="scientific">Periconia digitata</name>
    <dbReference type="NCBI Taxonomy" id="1303443"/>
    <lineage>
        <taxon>Eukaryota</taxon>
        <taxon>Fungi</taxon>
        <taxon>Dikarya</taxon>
        <taxon>Ascomycota</taxon>
        <taxon>Pezizomycotina</taxon>
        <taxon>Dothideomycetes</taxon>
        <taxon>Pleosporomycetidae</taxon>
        <taxon>Pleosporales</taxon>
        <taxon>Massarineae</taxon>
        <taxon>Periconiaceae</taxon>
        <taxon>Periconia</taxon>
    </lineage>
</organism>
<feature type="region of interest" description="Disordered" evidence="1">
    <location>
        <begin position="290"/>
        <end position="314"/>
    </location>
</feature>
<dbReference type="AlphaFoldDB" id="A0A9W4U5X1"/>
<dbReference type="EMBL" id="CAOQHR010000001">
    <property type="protein sequence ID" value="CAI6277877.1"/>
    <property type="molecule type" value="Genomic_DNA"/>
</dbReference>
<gene>
    <name evidence="3" type="ORF">PDIGIT_LOCUS1987</name>
</gene>
<sequence length="314" mass="35763">MKTFTNQALAVFAISSLVQAHPQGGFHSTSANPALVTKRKLYNLDQISDQDQKDKLTQGLKDAVTIAAKVLEKMDDSAHESKWEYWFGPKSDSESREKIRNVFKNFVGDNKDGTGADINGDVLVFPDDYWTPSKKEIGDGNTDGNTPFCSIDINGKTGTAYYKPTQDKKPGMHYCDKVWDRKNLKTLLEDNCKALGNHISTVLWTKQFIGANVLHEFMHYPKVGKKAVDELIRDYKYDAWQCRYMSSNSDKSPIDMKGRKWEELTIVNADTYVWYALDIAFEELCQKKFSGPRSEKDDDQTNQDWPDENIPGEK</sequence>
<evidence type="ECO:0000313" key="4">
    <source>
        <dbReference type="Proteomes" id="UP001152607"/>
    </source>
</evidence>
<feature type="compositionally biased region" description="Acidic residues" evidence="1">
    <location>
        <begin position="297"/>
        <end position="307"/>
    </location>
</feature>
<name>A0A9W4U5X1_9PLEO</name>
<comment type="caution">
    <text evidence="3">The sequence shown here is derived from an EMBL/GenBank/DDBJ whole genome shotgun (WGS) entry which is preliminary data.</text>
</comment>
<proteinExistence type="predicted"/>
<evidence type="ECO:0000256" key="1">
    <source>
        <dbReference type="SAM" id="MobiDB-lite"/>
    </source>
</evidence>
<reference evidence="3" key="1">
    <citation type="submission" date="2023-01" db="EMBL/GenBank/DDBJ databases">
        <authorList>
            <person name="Van Ghelder C."/>
            <person name="Rancurel C."/>
        </authorList>
    </citation>
    <scope>NUCLEOTIDE SEQUENCE</scope>
    <source>
        <strain evidence="3">CNCM I-4278</strain>
    </source>
</reference>
<dbReference type="Gene3D" id="3.40.390.10">
    <property type="entry name" value="Collagenase (Catalytic Domain)"/>
    <property type="match status" value="1"/>
</dbReference>
<keyword evidence="2" id="KW-0732">Signal</keyword>
<dbReference type="OrthoDB" id="3771317at2759"/>
<accession>A0A9W4U5X1</accession>
<dbReference type="InterPro" id="IPR024079">
    <property type="entry name" value="MetalloPept_cat_dom_sf"/>
</dbReference>
<feature type="chain" id="PRO_5040916540" evidence="2">
    <location>
        <begin position="21"/>
        <end position="314"/>
    </location>
</feature>
<protein>
    <submittedName>
        <fullName evidence="3">Uncharacterized protein</fullName>
    </submittedName>
</protein>
<dbReference type="SUPFAM" id="SSF55486">
    <property type="entry name" value="Metalloproteases ('zincins'), catalytic domain"/>
    <property type="match status" value="1"/>
</dbReference>
<evidence type="ECO:0000313" key="3">
    <source>
        <dbReference type="EMBL" id="CAI6277877.1"/>
    </source>
</evidence>
<keyword evidence="4" id="KW-1185">Reference proteome</keyword>
<dbReference type="GO" id="GO:0008237">
    <property type="term" value="F:metallopeptidase activity"/>
    <property type="evidence" value="ECO:0007669"/>
    <property type="project" value="InterPro"/>
</dbReference>
<feature type="signal peptide" evidence="2">
    <location>
        <begin position="1"/>
        <end position="20"/>
    </location>
</feature>